<evidence type="ECO:0000259" key="1">
    <source>
        <dbReference type="PROSITE" id="PS51746"/>
    </source>
</evidence>
<dbReference type="PANTHER" id="PTHR13832:SF827">
    <property type="entry name" value="PROTEIN PHOSPHATASE 1L"/>
    <property type="match status" value="1"/>
</dbReference>
<dbReference type="PROSITE" id="PS51746">
    <property type="entry name" value="PPM_2"/>
    <property type="match status" value="1"/>
</dbReference>
<dbReference type="EMBL" id="CP072649">
    <property type="protein sequence ID" value="QUW04323.1"/>
    <property type="molecule type" value="Genomic_DNA"/>
</dbReference>
<dbReference type="CDD" id="cd00143">
    <property type="entry name" value="PP2Cc"/>
    <property type="match status" value="1"/>
</dbReference>
<dbReference type="Proteomes" id="UP000676506">
    <property type="component" value="Chromosome 2"/>
</dbReference>
<dbReference type="SUPFAM" id="SSF81606">
    <property type="entry name" value="PP2C-like"/>
    <property type="match status" value="1"/>
</dbReference>
<dbReference type="PANTHER" id="PTHR13832">
    <property type="entry name" value="PROTEIN PHOSPHATASE 2C"/>
    <property type="match status" value="1"/>
</dbReference>
<dbReference type="Gene3D" id="3.60.40.10">
    <property type="entry name" value="PPM-type phosphatase domain"/>
    <property type="match status" value="1"/>
</dbReference>
<dbReference type="SMART" id="SM00332">
    <property type="entry name" value="PP2Cc"/>
    <property type="match status" value="1"/>
</dbReference>
<keyword evidence="3" id="KW-1185">Reference proteome</keyword>
<proteinExistence type="predicted"/>
<organism evidence="2 3">
    <name type="scientific">Chloracidobacterium validum</name>
    <dbReference type="NCBI Taxonomy" id="2821543"/>
    <lineage>
        <taxon>Bacteria</taxon>
        <taxon>Pseudomonadati</taxon>
        <taxon>Acidobacteriota</taxon>
        <taxon>Terriglobia</taxon>
        <taxon>Terriglobales</taxon>
        <taxon>Acidobacteriaceae</taxon>
        <taxon>Chloracidobacterium</taxon>
    </lineage>
</organism>
<dbReference type="Pfam" id="PF13672">
    <property type="entry name" value="PP2C_2"/>
    <property type="match status" value="1"/>
</dbReference>
<dbReference type="InterPro" id="IPR015655">
    <property type="entry name" value="PP2C"/>
</dbReference>
<feature type="domain" description="PPM-type phosphatase" evidence="1">
    <location>
        <begin position="15"/>
        <end position="258"/>
    </location>
</feature>
<reference evidence="2 3" key="1">
    <citation type="submission" date="2021-03" db="EMBL/GenBank/DDBJ databases">
        <title>Genomic and phenotypic characterization of Chloracidobacterium isolates provides evidence for multiple species.</title>
        <authorList>
            <person name="Saini M.K."/>
            <person name="Costas A.M.G."/>
            <person name="Tank M."/>
            <person name="Bryant D.A."/>
        </authorList>
    </citation>
    <scope>NUCLEOTIDE SEQUENCE [LARGE SCALE GENOMIC DNA]</scope>
    <source>
        <strain evidence="2 3">BV2-C</strain>
    </source>
</reference>
<dbReference type="InterPro" id="IPR036457">
    <property type="entry name" value="PPM-type-like_dom_sf"/>
</dbReference>
<name>A0ABX8BBV2_9BACT</name>
<evidence type="ECO:0000313" key="3">
    <source>
        <dbReference type="Proteomes" id="UP000676506"/>
    </source>
</evidence>
<dbReference type="RefSeq" id="WP_211430212.1">
    <property type="nucleotide sequence ID" value="NZ_CP072649.1"/>
</dbReference>
<accession>A0ABX8BBV2</accession>
<protein>
    <submittedName>
        <fullName evidence="2">Serine/threonine-protein phosphatase</fullName>
    </submittedName>
</protein>
<sequence length="285" mass="31115">MRSVGNVSVTYPKLTIAMLSDVGCRRQVNEDFALYESPPPTSLEAARKGMLALVADGLGGHVGGEIASQMAAEIVRHVYYAESGEPEAVLRQAFVEANRMIWETAQRRPALRGMGTTCTALVIRGDEAFAAHVGDTRLYLVRDGSIYQMTEDDSEVMAYVRAGRMTRAAAEQHPEKNVLLKALGTKPDLTPSLWQRPLRVCCGDRFLLTSDGLHDLVTDDEMRALAHELAPEEACQRLVELARSRGGPDNVTVGIVWASYQNGASHVDVPSPAVPRETREVRVGS</sequence>
<dbReference type="InterPro" id="IPR001932">
    <property type="entry name" value="PPM-type_phosphatase-like_dom"/>
</dbReference>
<evidence type="ECO:0000313" key="2">
    <source>
        <dbReference type="EMBL" id="QUW04323.1"/>
    </source>
</evidence>
<dbReference type="SMART" id="SM00331">
    <property type="entry name" value="PP2C_SIG"/>
    <property type="match status" value="1"/>
</dbReference>
<gene>
    <name evidence="2" type="ORF">J8C06_14920</name>
</gene>